<dbReference type="EMBL" id="JARMAB010000009">
    <property type="protein sequence ID" value="MED1202999.1"/>
    <property type="molecule type" value="Genomic_DNA"/>
</dbReference>
<dbReference type="InterPro" id="IPR041704">
    <property type="entry name" value="CFLE_GH18"/>
</dbReference>
<comment type="caution">
    <text evidence="5">The sequence shown here is derived from an EMBL/GenBank/DDBJ whole genome shotgun (WGS) entry which is preliminary data.</text>
</comment>
<keyword evidence="6" id="KW-1185">Reference proteome</keyword>
<proteinExistence type="predicted"/>
<dbReference type="Pfam" id="PF00704">
    <property type="entry name" value="Glyco_hydro_18"/>
    <property type="match status" value="1"/>
</dbReference>
<organism evidence="5 6">
    <name type="scientific">Heyndrickxia acidicola</name>
    <dbReference type="NCBI Taxonomy" id="209389"/>
    <lineage>
        <taxon>Bacteria</taxon>
        <taxon>Bacillati</taxon>
        <taxon>Bacillota</taxon>
        <taxon>Bacilli</taxon>
        <taxon>Bacillales</taxon>
        <taxon>Bacillaceae</taxon>
        <taxon>Heyndrickxia</taxon>
    </lineage>
</organism>
<dbReference type="Pfam" id="PF01476">
    <property type="entry name" value="LysM"/>
    <property type="match status" value="2"/>
</dbReference>
<dbReference type="PROSITE" id="PS51782">
    <property type="entry name" value="LYSM"/>
    <property type="match status" value="2"/>
</dbReference>
<dbReference type="InterPro" id="IPR036779">
    <property type="entry name" value="LysM_dom_sf"/>
</dbReference>
<dbReference type="InterPro" id="IPR017853">
    <property type="entry name" value="GH"/>
</dbReference>
<dbReference type="InterPro" id="IPR029070">
    <property type="entry name" value="Chitinase_insertion_sf"/>
</dbReference>
<dbReference type="SUPFAM" id="SSF54106">
    <property type="entry name" value="LysM domain"/>
    <property type="match status" value="2"/>
</dbReference>
<evidence type="ECO:0000313" key="5">
    <source>
        <dbReference type="EMBL" id="MED1202999.1"/>
    </source>
</evidence>
<dbReference type="InterPro" id="IPR001223">
    <property type="entry name" value="Glyco_hydro18_cat"/>
</dbReference>
<dbReference type="PANTHER" id="PTHR46066">
    <property type="entry name" value="CHITINASE DOMAIN-CONTAINING PROTEIN 1 FAMILY MEMBER"/>
    <property type="match status" value="1"/>
</dbReference>
<evidence type="ECO:0000259" key="3">
    <source>
        <dbReference type="PROSITE" id="PS51782"/>
    </source>
</evidence>
<dbReference type="SUPFAM" id="SSF51445">
    <property type="entry name" value="(Trans)glycosidases"/>
    <property type="match status" value="1"/>
</dbReference>
<evidence type="ECO:0000256" key="2">
    <source>
        <dbReference type="ARBA" id="ARBA00023295"/>
    </source>
</evidence>
<evidence type="ECO:0000256" key="1">
    <source>
        <dbReference type="ARBA" id="ARBA00022801"/>
    </source>
</evidence>
<reference evidence="5 6" key="1">
    <citation type="submission" date="2023-03" db="EMBL/GenBank/DDBJ databases">
        <title>Bacillus Genome Sequencing.</title>
        <authorList>
            <person name="Dunlap C."/>
        </authorList>
    </citation>
    <scope>NUCLEOTIDE SEQUENCE [LARGE SCALE GENOMIC DNA]</scope>
    <source>
        <strain evidence="5 6">B-23453</strain>
    </source>
</reference>
<accession>A0ABU6MEB1</accession>
<dbReference type="InterPro" id="IPR011583">
    <property type="entry name" value="Chitinase_II/V-like_cat"/>
</dbReference>
<evidence type="ECO:0000313" key="6">
    <source>
        <dbReference type="Proteomes" id="UP001341444"/>
    </source>
</evidence>
<dbReference type="Gene3D" id="3.10.50.10">
    <property type="match status" value="1"/>
</dbReference>
<dbReference type="PROSITE" id="PS51910">
    <property type="entry name" value="GH18_2"/>
    <property type="match status" value="1"/>
</dbReference>
<dbReference type="PANTHER" id="PTHR46066:SF2">
    <property type="entry name" value="CHITINASE DOMAIN-CONTAINING PROTEIN 1"/>
    <property type="match status" value="1"/>
</dbReference>
<dbReference type="Proteomes" id="UP001341444">
    <property type="component" value="Unassembled WGS sequence"/>
</dbReference>
<feature type="domain" description="GH18" evidence="4">
    <location>
        <begin position="101"/>
        <end position="420"/>
    </location>
</feature>
<dbReference type="Gene3D" id="3.20.20.80">
    <property type="entry name" value="Glycosidases"/>
    <property type="match status" value="1"/>
</dbReference>
<dbReference type="GO" id="GO:0016787">
    <property type="term" value="F:hydrolase activity"/>
    <property type="evidence" value="ECO:0007669"/>
    <property type="project" value="UniProtKB-KW"/>
</dbReference>
<feature type="domain" description="LysM" evidence="3">
    <location>
        <begin position="2"/>
        <end position="45"/>
    </location>
</feature>
<keyword evidence="2" id="KW-0326">Glycosidase</keyword>
<dbReference type="CDD" id="cd02874">
    <property type="entry name" value="GH18_CFLE_spore_hydrolase"/>
    <property type="match status" value="1"/>
</dbReference>
<gene>
    <name evidence="5" type="ORF">P4T90_07805</name>
</gene>
<sequence length="420" mass="47614">MFVYTVKTGDTLFSISKKFDIPTENIRLVNGLAEFNIVPGQALLMNSKIYIVQPGDTLFSIALAASVSLEEIKKANSGISPAMLQPGMKVKLPQIPQTKISTLGYIYITGTPHDQELIRDFAPYLTYYPFFEYHFTSEGSLSELNDLRAIEAAWRSRTIPLATITNLTQAGFSPQLASQVLRNPKARNRLIENIFALVSEKGYGGVNIDIEGVRAEDRDRFSGFLHDLKERLHTKGLRLSIAVPAKTSEDIPWLKGFDYGAIGSAVDFMFIMAYDWHYLGSEPGPVAPIDQVIRTLEFALERVPRNKILMGVPLYGYDWVIPYSPETSAKTVSNQQAVELAMKTGSPIQYSEEYQSPYFHYTDDQGLRHVVWFEDTRSIRRKFKLVRDYKLWGLGAWQISLGFPQGPWLIRDFFTIRIVK</sequence>
<dbReference type="InterPro" id="IPR018392">
    <property type="entry name" value="LysM"/>
</dbReference>
<dbReference type="SMART" id="SM00636">
    <property type="entry name" value="Glyco_18"/>
    <property type="match status" value="1"/>
</dbReference>
<dbReference type="CDD" id="cd00118">
    <property type="entry name" value="LysM"/>
    <property type="match status" value="2"/>
</dbReference>
<feature type="domain" description="LysM" evidence="3">
    <location>
        <begin position="48"/>
        <end position="92"/>
    </location>
</feature>
<dbReference type="Gene3D" id="3.10.350.10">
    <property type="entry name" value="LysM domain"/>
    <property type="match status" value="2"/>
</dbReference>
<name>A0ABU6MEB1_9BACI</name>
<keyword evidence="1 5" id="KW-0378">Hydrolase</keyword>
<protein>
    <submittedName>
        <fullName evidence="5">Glycosyl hydrolase family 18 protein</fullName>
    </submittedName>
</protein>
<dbReference type="SMART" id="SM00257">
    <property type="entry name" value="LysM"/>
    <property type="match status" value="2"/>
</dbReference>
<dbReference type="RefSeq" id="WP_066266065.1">
    <property type="nucleotide sequence ID" value="NZ_JARMAB010000009.1"/>
</dbReference>
<evidence type="ECO:0000259" key="4">
    <source>
        <dbReference type="PROSITE" id="PS51910"/>
    </source>
</evidence>